<sequence length="252" mass="29174">MTEFKIGNEGRFVKNTQLFWLVEYLKRNSRLQRIRAERVACFIEDWPDEPGDPEDGIFFDDDRTPLFRKPQVGEIDNVIQSLISGQFTGEVPEWYADEFRENGVWFRIDTDENGPVVVATFRPGTPKDLVLNDMAIFLDNYDYSNWMDSTKSDSHYFVRDPTCDSVGVVSTESYKYISGMRHNMSNNISRAIGLWLFDYCKQQNCGCPTGIEALRKTGYLERLKYNKDPRHFDRLLSNARACVEACKVLPIG</sequence>
<evidence type="ECO:0000313" key="1">
    <source>
        <dbReference type="EMBL" id="EIG52874.1"/>
    </source>
</evidence>
<dbReference type="EMBL" id="JH600068">
    <property type="protein sequence ID" value="EIG52874.1"/>
    <property type="molecule type" value="Genomic_DNA"/>
</dbReference>
<protein>
    <submittedName>
        <fullName evidence="1">Uncharacterized protein</fullName>
    </submittedName>
</protein>
<accession>I2PZB8</accession>
<gene>
    <name evidence="1" type="ORF">DesU5LDRAFT_1174</name>
</gene>
<reference evidence="1" key="1">
    <citation type="submission" date="2011-11" db="EMBL/GenBank/DDBJ databases">
        <title>Improved High-Quality Draft sequence of Desulfovibrio sp. U5L.</title>
        <authorList>
            <consortium name="US DOE Joint Genome Institute"/>
            <person name="Lucas S."/>
            <person name="Han J."/>
            <person name="Lapidus A."/>
            <person name="Cheng J.-F."/>
            <person name="Goodwin L."/>
            <person name="Pitluck S."/>
            <person name="Peters L."/>
            <person name="Ovchinnikova G."/>
            <person name="Held B."/>
            <person name="Detter J.C."/>
            <person name="Han C."/>
            <person name="Tapia R."/>
            <person name="Land M."/>
            <person name="Hauser L."/>
            <person name="Kyrpides N."/>
            <person name="Ivanova N."/>
            <person name="Pagani I."/>
            <person name="Gabster J."/>
            <person name="Walker C."/>
            <person name="Stolyar S."/>
            <person name="Stahl D."/>
            <person name="Arkin A."/>
            <person name="Dehal P."/>
            <person name="Hazen T."/>
            <person name="Woyke T."/>
        </authorList>
    </citation>
    <scope>NUCLEOTIDE SEQUENCE [LARGE SCALE GENOMIC DNA]</scope>
    <source>
        <strain evidence="1">U5L</strain>
    </source>
</reference>
<proteinExistence type="predicted"/>
<dbReference type="AlphaFoldDB" id="I2PZB8"/>
<dbReference type="HOGENOM" id="CLU_1101510_0_0_7"/>
<dbReference type="OrthoDB" id="5461417at2"/>
<dbReference type="STRING" id="596152.DesU5LDRAFT_1174"/>
<organism evidence="1">
    <name type="scientific">Desulfovibrio sp. U5L</name>
    <dbReference type="NCBI Taxonomy" id="596152"/>
    <lineage>
        <taxon>Bacteria</taxon>
        <taxon>Pseudomonadati</taxon>
        <taxon>Thermodesulfobacteriota</taxon>
        <taxon>Desulfovibrionia</taxon>
        <taxon>Desulfovibrionales</taxon>
        <taxon>Desulfovibrionaceae</taxon>
        <taxon>Desulfovibrio</taxon>
    </lineage>
</organism>
<name>I2PZB8_9BACT</name>